<dbReference type="GO" id="GO:0046872">
    <property type="term" value="F:metal ion binding"/>
    <property type="evidence" value="ECO:0007669"/>
    <property type="project" value="UniProtKB-KW"/>
</dbReference>
<organism evidence="10 11">
    <name type="scientific">Bacillus thuringiensis</name>
    <dbReference type="NCBI Taxonomy" id="1428"/>
    <lineage>
        <taxon>Bacteria</taxon>
        <taxon>Bacillati</taxon>
        <taxon>Bacillota</taxon>
        <taxon>Bacilli</taxon>
        <taxon>Bacillales</taxon>
        <taxon>Bacillaceae</taxon>
        <taxon>Bacillus</taxon>
        <taxon>Bacillus cereus group</taxon>
    </lineage>
</organism>
<evidence type="ECO:0000256" key="8">
    <source>
        <dbReference type="ARBA" id="ARBA00039149"/>
    </source>
</evidence>
<keyword evidence="5" id="KW-0862">Zinc</keyword>
<accession>A0AAW4I611</accession>
<keyword evidence="2" id="KW-0436">Ligase</keyword>
<dbReference type="SUPFAM" id="SSF52402">
    <property type="entry name" value="Adenine nucleotide alpha hydrolases-like"/>
    <property type="match status" value="1"/>
</dbReference>
<evidence type="ECO:0000256" key="2">
    <source>
        <dbReference type="ARBA" id="ARBA00022598"/>
    </source>
</evidence>
<evidence type="ECO:0000256" key="9">
    <source>
        <dbReference type="ARBA" id="ARBA00047890"/>
    </source>
</evidence>
<comment type="similarity">
    <text evidence="7">Belongs to the QueC family.</text>
</comment>
<evidence type="ECO:0000256" key="7">
    <source>
        <dbReference type="ARBA" id="ARBA00037993"/>
    </source>
</evidence>
<dbReference type="InterPro" id="IPR014729">
    <property type="entry name" value="Rossmann-like_a/b/a_fold"/>
</dbReference>
<keyword evidence="4" id="KW-0547">Nucleotide-binding</keyword>
<dbReference type="Gene3D" id="3.40.50.620">
    <property type="entry name" value="HUPs"/>
    <property type="match status" value="1"/>
</dbReference>
<reference evidence="10" key="1">
    <citation type="submission" date="2019-07" db="EMBL/GenBank/DDBJ databases">
        <authorList>
            <person name="Lazarte J.N."/>
            <person name="Poliero A."/>
            <person name="Beron C."/>
        </authorList>
    </citation>
    <scope>NUCLEOTIDE SEQUENCE</scope>
    <source>
        <strain evidence="10">FCC7</strain>
    </source>
</reference>
<proteinExistence type="inferred from homology"/>
<reference evidence="10" key="2">
    <citation type="journal article" date="2021" name="J. Invertebr. Pathol.">
        <title>Molecular characterization of a Bacillus thuringiensis strain from Argentina, toxic against Lepidoptera and Coleoptera, based on its whole-genome and Cry protein analysis.</title>
        <authorList>
            <person name="Nicolas Lazarte J."/>
            <person name="Pia Valacco M."/>
            <person name="Moreno S."/>
            <person name="Salerno G.L."/>
            <person name="Beron C.M."/>
        </authorList>
    </citation>
    <scope>NUCLEOTIDE SEQUENCE</scope>
    <source>
        <strain evidence="10">FCC7</strain>
    </source>
</reference>
<dbReference type="PANTHER" id="PTHR42914:SF1">
    <property type="entry name" value="7-CYANO-7-DEAZAGUANINE SYNTHASE"/>
    <property type="match status" value="1"/>
</dbReference>
<comment type="pathway">
    <text evidence="1">Purine metabolism; 7-cyano-7-deazaguanine biosynthesis.</text>
</comment>
<dbReference type="GO" id="GO:0016874">
    <property type="term" value="F:ligase activity"/>
    <property type="evidence" value="ECO:0007669"/>
    <property type="project" value="UniProtKB-KW"/>
</dbReference>
<comment type="catalytic activity">
    <reaction evidence="9">
        <text>7-carboxy-7-carbaguanine + NH4(+) + 2 ATP = 7-cyano-7-carbaguanine + 2 AMP + 2 diphosphate + 2 H(+)</text>
        <dbReference type="Rhea" id="RHEA:27982"/>
        <dbReference type="ChEBI" id="CHEBI:15378"/>
        <dbReference type="ChEBI" id="CHEBI:28938"/>
        <dbReference type="ChEBI" id="CHEBI:30616"/>
        <dbReference type="ChEBI" id="CHEBI:33019"/>
        <dbReference type="ChEBI" id="CHEBI:45075"/>
        <dbReference type="ChEBI" id="CHEBI:61036"/>
        <dbReference type="ChEBI" id="CHEBI:456215"/>
        <dbReference type="EC" id="6.3.4.20"/>
    </reaction>
</comment>
<name>A0AAW4I611_BACTU</name>
<dbReference type="InterPro" id="IPR018317">
    <property type="entry name" value="QueC"/>
</dbReference>
<evidence type="ECO:0000313" key="10">
    <source>
        <dbReference type="EMBL" id="MBN9901632.1"/>
    </source>
</evidence>
<evidence type="ECO:0000256" key="1">
    <source>
        <dbReference type="ARBA" id="ARBA00005061"/>
    </source>
</evidence>
<sequence length="199" mass="22144">MKIGRIKMSKENSTYSTLILLSGGIDSAALVRYHISQGDAIEAIFFDYGQKSYKQEFLAAKQISEHYGIKLHHKKLGFKLGDYDGEYYCRNALFILAGCGHTKVPVSLISIGIHSGTPYYDSSPIFIKDIQHILDGYFGGATRVIAPFLKYSKSQVYEYAMESGVPIQLTYSCELGQVEPCRKCLSCIDRGILNESASI</sequence>
<keyword evidence="6" id="KW-0067">ATP-binding</keyword>
<keyword evidence="3" id="KW-0479">Metal-binding</keyword>
<evidence type="ECO:0000256" key="6">
    <source>
        <dbReference type="ARBA" id="ARBA00022840"/>
    </source>
</evidence>
<dbReference type="GO" id="GO:0005524">
    <property type="term" value="F:ATP binding"/>
    <property type="evidence" value="ECO:0007669"/>
    <property type="project" value="UniProtKB-KW"/>
</dbReference>
<dbReference type="Proteomes" id="UP000775627">
    <property type="component" value="Unassembled WGS sequence"/>
</dbReference>
<evidence type="ECO:0000256" key="5">
    <source>
        <dbReference type="ARBA" id="ARBA00022833"/>
    </source>
</evidence>
<protein>
    <recommendedName>
        <fullName evidence="8">7-cyano-7-deazaguanine synthase</fullName>
        <ecNumber evidence="8">6.3.4.20</ecNumber>
    </recommendedName>
</protein>
<evidence type="ECO:0000256" key="4">
    <source>
        <dbReference type="ARBA" id="ARBA00022741"/>
    </source>
</evidence>
<evidence type="ECO:0000256" key="3">
    <source>
        <dbReference type="ARBA" id="ARBA00022723"/>
    </source>
</evidence>
<dbReference type="EC" id="6.3.4.20" evidence="8"/>
<comment type="caution">
    <text evidence="10">The sequence shown here is derived from an EMBL/GenBank/DDBJ whole genome shotgun (WGS) entry which is preliminary data.</text>
</comment>
<evidence type="ECO:0000313" key="11">
    <source>
        <dbReference type="Proteomes" id="UP000775627"/>
    </source>
</evidence>
<dbReference type="EMBL" id="VIXF01000009">
    <property type="protein sequence ID" value="MBN9901632.1"/>
    <property type="molecule type" value="Genomic_DNA"/>
</dbReference>
<gene>
    <name evidence="10" type="ORF">FME64_30735</name>
</gene>
<dbReference type="PANTHER" id="PTHR42914">
    <property type="entry name" value="7-CYANO-7-DEAZAGUANINE SYNTHASE"/>
    <property type="match status" value="1"/>
</dbReference>
<dbReference type="AlphaFoldDB" id="A0AAW4I611"/>
<dbReference type="Pfam" id="PF06508">
    <property type="entry name" value="QueC"/>
    <property type="match status" value="2"/>
</dbReference>